<sequence length="626" mass="66850">MQETSTTFDALDLHPALRQALSAKGYAAPTPVQAAVLAADHAGRDLLVSAQTGSGKTVAFGLAVAPDLLGTGALPPAGQPLVLVIEPTRELAMQVQAELSWLYAPLGARVTACVGGMDPRREQRALAAGCHVVVGTPGRLCDHLDRKNLTLGALRALVLDEADEMLDMGFRDELELILAAAPSKRRTIFFSATLPKPIVELARKYQQDALRIAATPAGEAHQDIEYRAHFVSTRERERAVVNVLRLQDARSALVFCNTREAVNHLSASLDERGFATVAISGELTQAERTRALKQLRDGRARVLVATDVAARGLDLPDVSLVIHADLPRDAPGLLHRSGRTGRAGRKGVSVLLVPPARRALGERMLRTARVEVPWTPAPDADAVRARDQERLLEAVEALAAEPAEEDLAVAERLLAAKTPLALAAALVRSERQKLPSPEELPETGALRLREPARMRAPAADGEGPRPKGKVVNVTPGDSTWFKLTLGRREGADPRFIVPLLCHRGGVTNREIGRIVILAEETRFEIARSVAERFAEAAGEPDPRHPRQHILPSQPPPGYAPGAPGAGGKGAHPRAAAGGAARPAAKGYGKPAPRAGAKPYGKPRPGVQTRSGEGHRTDGVPRYGKKR</sequence>
<comment type="similarity">
    <text evidence="5 7">Belongs to the DEAD box helicase family.</text>
</comment>
<protein>
    <recommendedName>
        <fullName evidence="14">DEAD/DEAH box helicase domain protein</fullName>
    </recommendedName>
</protein>
<dbReference type="SUPFAM" id="SSF52540">
    <property type="entry name" value="P-loop containing nucleoside triphosphate hydrolases"/>
    <property type="match status" value="1"/>
</dbReference>
<feature type="region of interest" description="Disordered" evidence="8">
    <location>
        <begin position="534"/>
        <end position="626"/>
    </location>
</feature>
<dbReference type="PROSITE" id="PS51194">
    <property type="entry name" value="HELICASE_CTER"/>
    <property type="match status" value="1"/>
</dbReference>
<keyword evidence="13" id="KW-1185">Reference proteome</keyword>
<dbReference type="Pfam" id="PF00271">
    <property type="entry name" value="Helicase_C"/>
    <property type="match status" value="1"/>
</dbReference>
<dbReference type="PROSITE" id="PS00039">
    <property type="entry name" value="DEAD_ATP_HELICASE"/>
    <property type="match status" value="1"/>
</dbReference>
<dbReference type="InterPro" id="IPR014001">
    <property type="entry name" value="Helicase_ATP-bd"/>
</dbReference>
<evidence type="ECO:0000259" key="9">
    <source>
        <dbReference type="PROSITE" id="PS51192"/>
    </source>
</evidence>
<evidence type="ECO:0000313" key="13">
    <source>
        <dbReference type="Proteomes" id="UP001162734"/>
    </source>
</evidence>
<evidence type="ECO:0000256" key="8">
    <source>
        <dbReference type="SAM" id="MobiDB-lite"/>
    </source>
</evidence>
<evidence type="ECO:0008006" key="14">
    <source>
        <dbReference type="Google" id="ProtNLM"/>
    </source>
</evidence>
<feature type="domain" description="Helicase ATP-binding" evidence="9">
    <location>
        <begin position="37"/>
        <end position="212"/>
    </location>
</feature>
<dbReference type="PANTHER" id="PTHR47959:SF1">
    <property type="entry name" value="ATP-DEPENDENT RNA HELICASE DBPA"/>
    <property type="match status" value="1"/>
</dbReference>
<keyword evidence="3 7" id="KW-0347">Helicase</keyword>
<organism evidence="12 13">
    <name type="scientific">Anaeromyxobacter paludicola</name>
    <dbReference type="NCBI Taxonomy" id="2918171"/>
    <lineage>
        <taxon>Bacteria</taxon>
        <taxon>Pseudomonadati</taxon>
        <taxon>Myxococcota</taxon>
        <taxon>Myxococcia</taxon>
        <taxon>Myxococcales</taxon>
        <taxon>Cystobacterineae</taxon>
        <taxon>Anaeromyxobacteraceae</taxon>
        <taxon>Anaeromyxobacter</taxon>
    </lineage>
</organism>
<dbReference type="Proteomes" id="UP001162734">
    <property type="component" value="Chromosome"/>
</dbReference>
<dbReference type="InterPro" id="IPR000629">
    <property type="entry name" value="RNA-helicase_DEAD-box_CS"/>
</dbReference>
<evidence type="ECO:0000259" key="11">
    <source>
        <dbReference type="PROSITE" id="PS51195"/>
    </source>
</evidence>
<dbReference type="SMART" id="SM00487">
    <property type="entry name" value="DEXDc"/>
    <property type="match status" value="1"/>
</dbReference>
<evidence type="ECO:0000256" key="3">
    <source>
        <dbReference type="ARBA" id="ARBA00022806"/>
    </source>
</evidence>
<dbReference type="PROSITE" id="PS51195">
    <property type="entry name" value="Q_MOTIF"/>
    <property type="match status" value="1"/>
</dbReference>
<evidence type="ECO:0000256" key="2">
    <source>
        <dbReference type="ARBA" id="ARBA00022801"/>
    </source>
</evidence>
<dbReference type="InterPro" id="IPR005580">
    <property type="entry name" value="DbpA/CsdA_RNA-bd_dom"/>
</dbReference>
<feature type="compositionally biased region" description="Basic and acidic residues" evidence="8">
    <location>
        <begin position="534"/>
        <end position="544"/>
    </location>
</feature>
<gene>
    <name evidence="12" type="ORF">AMPC_10340</name>
</gene>
<dbReference type="InterPro" id="IPR050079">
    <property type="entry name" value="DEAD_box_RNA_helicase"/>
</dbReference>
<evidence type="ECO:0000313" key="12">
    <source>
        <dbReference type="EMBL" id="BDG07921.1"/>
    </source>
</evidence>
<dbReference type="RefSeq" id="WP_248344933.1">
    <property type="nucleotide sequence ID" value="NZ_AP025592.1"/>
</dbReference>
<feature type="compositionally biased region" description="Low complexity" evidence="8">
    <location>
        <begin position="572"/>
        <end position="599"/>
    </location>
</feature>
<dbReference type="CDD" id="cd18787">
    <property type="entry name" value="SF2_C_DEAD"/>
    <property type="match status" value="1"/>
</dbReference>
<keyword evidence="1 7" id="KW-0547">Nucleotide-binding</keyword>
<dbReference type="InterPro" id="IPR001650">
    <property type="entry name" value="Helicase_C-like"/>
</dbReference>
<dbReference type="InterPro" id="IPR011545">
    <property type="entry name" value="DEAD/DEAH_box_helicase_dom"/>
</dbReference>
<dbReference type="PANTHER" id="PTHR47959">
    <property type="entry name" value="ATP-DEPENDENT RNA HELICASE RHLE-RELATED"/>
    <property type="match status" value="1"/>
</dbReference>
<dbReference type="InterPro" id="IPR044742">
    <property type="entry name" value="DEAD/DEAH_RhlB"/>
</dbReference>
<evidence type="ECO:0000256" key="4">
    <source>
        <dbReference type="ARBA" id="ARBA00022840"/>
    </source>
</evidence>
<dbReference type="PROSITE" id="PS51192">
    <property type="entry name" value="HELICASE_ATP_BIND_1"/>
    <property type="match status" value="1"/>
</dbReference>
<dbReference type="Gene3D" id="3.40.50.300">
    <property type="entry name" value="P-loop containing nucleotide triphosphate hydrolases"/>
    <property type="match status" value="2"/>
</dbReference>
<evidence type="ECO:0000256" key="5">
    <source>
        <dbReference type="ARBA" id="ARBA00038437"/>
    </source>
</evidence>
<dbReference type="InterPro" id="IPR012677">
    <property type="entry name" value="Nucleotide-bd_a/b_plait_sf"/>
</dbReference>
<feature type="domain" description="DEAD-box RNA helicase Q" evidence="11">
    <location>
        <begin position="6"/>
        <end position="34"/>
    </location>
</feature>
<dbReference type="Gene3D" id="3.30.70.330">
    <property type="match status" value="1"/>
</dbReference>
<evidence type="ECO:0000256" key="1">
    <source>
        <dbReference type="ARBA" id="ARBA00022741"/>
    </source>
</evidence>
<proteinExistence type="inferred from homology"/>
<dbReference type="CDD" id="cd12252">
    <property type="entry name" value="RRM_DbpA"/>
    <property type="match status" value="1"/>
</dbReference>
<keyword evidence="2 7" id="KW-0378">Hydrolase</keyword>
<dbReference type="EMBL" id="AP025592">
    <property type="protein sequence ID" value="BDG07921.1"/>
    <property type="molecule type" value="Genomic_DNA"/>
</dbReference>
<dbReference type="Pfam" id="PF00270">
    <property type="entry name" value="DEAD"/>
    <property type="match status" value="1"/>
</dbReference>
<dbReference type="InterPro" id="IPR014014">
    <property type="entry name" value="RNA_helicase_DEAD_Q_motif"/>
</dbReference>
<dbReference type="CDD" id="cd00268">
    <property type="entry name" value="DEADc"/>
    <property type="match status" value="1"/>
</dbReference>
<feature type="domain" description="Helicase C-terminal" evidence="10">
    <location>
        <begin position="225"/>
        <end position="383"/>
    </location>
</feature>
<evidence type="ECO:0000256" key="6">
    <source>
        <dbReference type="PROSITE-ProRule" id="PRU00552"/>
    </source>
</evidence>
<accession>A0ABM7X7U9</accession>
<reference evidence="13" key="1">
    <citation type="journal article" date="2022" name="Int. J. Syst. Evol. Microbiol.">
        <title>Anaeromyxobacter oryzae sp. nov., Anaeromyxobacter diazotrophicus sp. nov. and Anaeromyxobacter paludicola sp. nov., isolated from paddy soils.</title>
        <authorList>
            <person name="Itoh H."/>
            <person name="Xu Z."/>
            <person name="Mise K."/>
            <person name="Masuda Y."/>
            <person name="Ushijima N."/>
            <person name="Hayakawa C."/>
            <person name="Shiratori Y."/>
            <person name="Senoo K."/>
        </authorList>
    </citation>
    <scope>NUCLEOTIDE SEQUENCE [LARGE SCALE GENOMIC DNA]</scope>
    <source>
        <strain evidence="13">Red630</strain>
    </source>
</reference>
<name>A0ABM7X7U9_9BACT</name>
<evidence type="ECO:0000256" key="7">
    <source>
        <dbReference type="RuleBase" id="RU000492"/>
    </source>
</evidence>
<evidence type="ECO:0000259" key="10">
    <source>
        <dbReference type="PROSITE" id="PS51194"/>
    </source>
</evidence>
<dbReference type="Pfam" id="PF03880">
    <property type="entry name" value="DbpA"/>
    <property type="match status" value="1"/>
</dbReference>
<keyword evidence="4 7" id="KW-0067">ATP-binding</keyword>
<feature type="short sequence motif" description="Q motif" evidence="6">
    <location>
        <begin position="6"/>
        <end position="34"/>
    </location>
</feature>
<dbReference type="SMART" id="SM00490">
    <property type="entry name" value="HELICc"/>
    <property type="match status" value="1"/>
</dbReference>
<dbReference type="InterPro" id="IPR027417">
    <property type="entry name" value="P-loop_NTPase"/>
</dbReference>